<sequence>MAFRRNETTSAPPPLDGPRPGTREKKKQSSPRRGEDGGGSPDADADAARAPPPPPPPNAVIAPRRRRKEAGDDEFQALDGIRGEKPKGADASSSSSSSDEEVLDAIFDGAASPGPKKPAMNFLSESEMEKWKAFEDENFSEASGGGGGGVPSEYGEDTELGSAPWWETGYLEERRQNVWGYSPAAPIWPTVSHYAVMAHSLRVLLKMLELYRDGERIGSSCVRLMTVADLRRRAEDGLFPSRLSDRATVSVPTRLGRRLSTSTDAFRLPPRRRFAWNGSEAASVIGTKEVKKLKLKRTTKPKPVAISPEYRPVEHRTLKKAGHPFVCDCREVQFYGDDVLDVIRRRMTFFSRIKRRGQAIRDVMHWRVGKPTAMLREELIEEFGKKLAAAKKNNEKPPPSPFRRGGEAELKKKLTPVANDPRRVLSRAMNLASTLALNASSKRLHRSGSLAQTTTLLHPEELEESFLNLLEHELTRFELYLSTTRYQVELDIDYDKKGRIIGDDAEEEKNRLCQACVVS</sequence>
<dbReference type="KEGG" id="mpp:MICPUCDRAFT_55144"/>
<feature type="region of interest" description="Disordered" evidence="1">
    <location>
        <begin position="389"/>
        <end position="413"/>
    </location>
</feature>
<dbReference type="EMBL" id="GG663736">
    <property type="protein sequence ID" value="EEH59667.1"/>
    <property type="molecule type" value="Genomic_DNA"/>
</dbReference>
<name>C1MJY1_MICPC</name>
<dbReference type="RefSeq" id="XP_003056291.1">
    <property type="nucleotide sequence ID" value="XM_003056245.1"/>
</dbReference>
<proteinExistence type="predicted"/>
<evidence type="ECO:0000256" key="1">
    <source>
        <dbReference type="SAM" id="MobiDB-lite"/>
    </source>
</evidence>
<accession>C1MJY1</accession>
<evidence type="ECO:0000313" key="2">
    <source>
        <dbReference type="EMBL" id="EEH59667.1"/>
    </source>
</evidence>
<dbReference type="AlphaFoldDB" id="C1MJY1"/>
<dbReference type="OrthoDB" id="496488at2759"/>
<reference evidence="2 3" key="1">
    <citation type="journal article" date="2009" name="Science">
        <title>Green evolution and dynamic adaptations revealed by genomes of the marine picoeukaryotes Micromonas.</title>
        <authorList>
            <person name="Worden A.Z."/>
            <person name="Lee J.H."/>
            <person name="Mock T."/>
            <person name="Rouze P."/>
            <person name="Simmons M.P."/>
            <person name="Aerts A.L."/>
            <person name="Allen A.E."/>
            <person name="Cuvelier M.L."/>
            <person name="Derelle E."/>
            <person name="Everett M.V."/>
            <person name="Foulon E."/>
            <person name="Grimwood J."/>
            <person name="Gundlach H."/>
            <person name="Henrissat B."/>
            <person name="Napoli C."/>
            <person name="McDonald S.M."/>
            <person name="Parker M.S."/>
            <person name="Rombauts S."/>
            <person name="Salamov A."/>
            <person name="Von Dassow P."/>
            <person name="Badger J.H."/>
            <person name="Coutinho P.M."/>
            <person name="Demir E."/>
            <person name="Dubchak I."/>
            <person name="Gentemann C."/>
            <person name="Eikrem W."/>
            <person name="Gready J.E."/>
            <person name="John U."/>
            <person name="Lanier W."/>
            <person name="Lindquist E.A."/>
            <person name="Lucas S."/>
            <person name="Mayer K.F."/>
            <person name="Moreau H."/>
            <person name="Not F."/>
            <person name="Otillar R."/>
            <person name="Panaud O."/>
            <person name="Pangilinan J."/>
            <person name="Paulsen I."/>
            <person name="Piegu B."/>
            <person name="Poliakov A."/>
            <person name="Robbens S."/>
            <person name="Schmutz J."/>
            <person name="Toulza E."/>
            <person name="Wyss T."/>
            <person name="Zelensky A."/>
            <person name="Zhou K."/>
            <person name="Armbrust E.V."/>
            <person name="Bhattacharya D."/>
            <person name="Goodenough U.W."/>
            <person name="Van de Peer Y."/>
            <person name="Grigoriev I.V."/>
        </authorList>
    </citation>
    <scope>NUCLEOTIDE SEQUENCE [LARGE SCALE GENOMIC DNA]</scope>
    <source>
        <strain evidence="2 3">CCMP1545</strain>
    </source>
</reference>
<dbReference type="Proteomes" id="UP000001876">
    <property type="component" value="Unassembled WGS sequence"/>
</dbReference>
<dbReference type="GeneID" id="9681449"/>
<organism evidence="3">
    <name type="scientific">Micromonas pusilla (strain CCMP1545)</name>
    <name type="common">Picoplanktonic green alga</name>
    <dbReference type="NCBI Taxonomy" id="564608"/>
    <lineage>
        <taxon>Eukaryota</taxon>
        <taxon>Viridiplantae</taxon>
        <taxon>Chlorophyta</taxon>
        <taxon>Mamiellophyceae</taxon>
        <taxon>Mamiellales</taxon>
        <taxon>Mamiellaceae</taxon>
        <taxon>Micromonas</taxon>
    </lineage>
</organism>
<keyword evidence="3" id="KW-1185">Reference proteome</keyword>
<gene>
    <name evidence="2" type="ORF">MICPUCDRAFT_55144</name>
</gene>
<protein>
    <submittedName>
        <fullName evidence="2">Predicted protein</fullName>
    </submittedName>
</protein>
<evidence type="ECO:0000313" key="3">
    <source>
        <dbReference type="Proteomes" id="UP000001876"/>
    </source>
</evidence>
<feature type="region of interest" description="Disordered" evidence="1">
    <location>
        <begin position="1"/>
        <end position="101"/>
    </location>
</feature>